<feature type="compositionally biased region" description="Basic residues" evidence="1">
    <location>
        <begin position="235"/>
        <end position="255"/>
    </location>
</feature>
<feature type="compositionally biased region" description="Basic and acidic residues" evidence="1">
    <location>
        <begin position="569"/>
        <end position="582"/>
    </location>
</feature>
<feature type="compositionally biased region" description="Basic and acidic residues" evidence="1">
    <location>
        <begin position="278"/>
        <end position="291"/>
    </location>
</feature>
<feature type="compositionally biased region" description="Low complexity" evidence="1">
    <location>
        <begin position="618"/>
        <end position="627"/>
    </location>
</feature>
<comment type="caution">
    <text evidence="3">The sequence shown here is derived from an EMBL/GenBank/DDBJ whole genome shotgun (WGS) entry which is preliminary data.</text>
</comment>
<evidence type="ECO:0000256" key="2">
    <source>
        <dbReference type="SAM" id="SignalP"/>
    </source>
</evidence>
<proteinExistence type="predicted"/>
<feature type="region of interest" description="Disordered" evidence="1">
    <location>
        <begin position="228"/>
        <end position="341"/>
    </location>
</feature>
<feature type="region of interest" description="Disordered" evidence="1">
    <location>
        <begin position="358"/>
        <end position="650"/>
    </location>
</feature>
<dbReference type="EMBL" id="CATQJA010002647">
    <property type="protein sequence ID" value="CAJ0576865.1"/>
    <property type="molecule type" value="Genomic_DNA"/>
</dbReference>
<feature type="non-terminal residue" evidence="3">
    <location>
        <position position="754"/>
    </location>
</feature>
<dbReference type="Proteomes" id="UP001177023">
    <property type="component" value="Unassembled WGS sequence"/>
</dbReference>
<feature type="compositionally biased region" description="Basic and acidic residues" evidence="1">
    <location>
        <begin position="429"/>
        <end position="445"/>
    </location>
</feature>
<feature type="chain" id="PRO_5041305309" evidence="2">
    <location>
        <begin position="19"/>
        <end position="754"/>
    </location>
</feature>
<feature type="region of interest" description="Disordered" evidence="1">
    <location>
        <begin position="664"/>
        <end position="731"/>
    </location>
</feature>
<feature type="compositionally biased region" description="Polar residues" evidence="1">
    <location>
        <begin position="481"/>
        <end position="491"/>
    </location>
</feature>
<gene>
    <name evidence="3" type="ORF">MSPICULIGERA_LOCUS15150</name>
</gene>
<protein>
    <submittedName>
        <fullName evidence="3">Uncharacterized protein</fullName>
    </submittedName>
</protein>
<reference evidence="3" key="1">
    <citation type="submission" date="2023-06" db="EMBL/GenBank/DDBJ databases">
        <authorList>
            <person name="Delattre M."/>
        </authorList>
    </citation>
    <scope>NUCLEOTIDE SEQUENCE</scope>
    <source>
        <strain evidence="3">AF72</strain>
    </source>
</reference>
<organism evidence="3 4">
    <name type="scientific">Mesorhabditis spiculigera</name>
    <dbReference type="NCBI Taxonomy" id="96644"/>
    <lineage>
        <taxon>Eukaryota</taxon>
        <taxon>Metazoa</taxon>
        <taxon>Ecdysozoa</taxon>
        <taxon>Nematoda</taxon>
        <taxon>Chromadorea</taxon>
        <taxon>Rhabditida</taxon>
        <taxon>Rhabditina</taxon>
        <taxon>Rhabditomorpha</taxon>
        <taxon>Rhabditoidea</taxon>
        <taxon>Rhabditidae</taxon>
        <taxon>Mesorhabditinae</taxon>
        <taxon>Mesorhabditis</taxon>
    </lineage>
</organism>
<feature type="compositionally biased region" description="Low complexity" evidence="1">
    <location>
        <begin position="386"/>
        <end position="396"/>
    </location>
</feature>
<keyword evidence="4" id="KW-1185">Reference proteome</keyword>
<evidence type="ECO:0000313" key="3">
    <source>
        <dbReference type="EMBL" id="CAJ0576865.1"/>
    </source>
</evidence>
<feature type="compositionally biased region" description="Polar residues" evidence="1">
    <location>
        <begin position="664"/>
        <end position="683"/>
    </location>
</feature>
<feature type="compositionally biased region" description="Basic and acidic residues" evidence="1">
    <location>
        <begin position="308"/>
        <end position="326"/>
    </location>
</feature>
<feature type="compositionally biased region" description="Basic and acidic residues" evidence="1">
    <location>
        <begin position="717"/>
        <end position="730"/>
    </location>
</feature>
<evidence type="ECO:0000256" key="1">
    <source>
        <dbReference type="SAM" id="MobiDB-lite"/>
    </source>
</evidence>
<feature type="compositionally biased region" description="Polar residues" evidence="1">
    <location>
        <begin position="519"/>
        <end position="532"/>
    </location>
</feature>
<sequence length="754" mass="82963">MKPKFLIILAILGATALGKPTKDATKDEKSREEAKAGKKAEAKDVCDNFVPLDYWFEAKALKGASKPGAAAKLRAKTAGCPVGTKLACQFKPAQCVLEEKPKARTFHDWQKHCDKFKLSLPEIVPYEMEMTGKIVKEIYGNKKLKGHEWIWLNVKVVEKESEAKAQWLTSMETFPQELTEIDKIEHHPKYKPGDCVAYHAEGHFVPLDCKTKLVSACFMPLKTTMIPKGSNVSPKHPHHKEHDHKGNPKHSRAKRNSAVDGKLFKDFENEHEQEEDEEKKPQNSGKTEEKPQPAPKVDQNEAVLNSEQKPKPEAKMETKTEKNDGKEELEEEDEPVGFGLKNVPEVLRPTFIPAFAQNEAAKDAESGAKNLKFAPDEVDELEEAAKAAASSTPQSSRSPAGSTPAPEALKTKLLMTTVKPRSGKNQNLRMERQGDENLPEDHQERAIAGVGPETEPESSRGPLRSSEAPEASKPKLPMTSMRPSSARSGNLRSMERPGDERPEEQGGRAISEDEPERGASSSRVPLSSTEASEASKLNLPMTSVKPSGLRSGNLRSMERPGDENLPEDYEGRIKPENTDASEKSSNPQKPPQEGKDDEKEEDEDVKNLFGLDDDDVASNSTGGSNSTVNRAAAEFEPEPSRAPKQRNASWDAIAFGREKQIPSASTILLSTPNQVTTPRNDTQVVAGPPASQNQSETKDDTSQRPLAFGPVGGARFFDAKNSDELSKKDATTVSKRTVVIWVTGIRYVTKPRRG</sequence>
<feature type="signal peptide" evidence="2">
    <location>
        <begin position="1"/>
        <end position="18"/>
    </location>
</feature>
<keyword evidence="2" id="KW-0732">Signal</keyword>
<evidence type="ECO:0000313" key="4">
    <source>
        <dbReference type="Proteomes" id="UP001177023"/>
    </source>
</evidence>
<feature type="compositionally biased region" description="Basic and acidic residues" evidence="1">
    <location>
        <begin position="493"/>
        <end position="506"/>
    </location>
</feature>
<dbReference type="AlphaFoldDB" id="A0AA36CYY7"/>
<accession>A0AA36CYY7</accession>
<name>A0AA36CYY7_9BILA</name>